<feature type="non-terminal residue" evidence="3">
    <location>
        <position position="1"/>
    </location>
</feature>
<feature type="compositionally biased region" description="Low complexity" evidence="2">
    <location>
        <begin position="208"/>
        <end position="225"/>
    </location>
</feature>
<feature type="compositionally biased region" description="Low complexity" evidence="2">
    <location>
        <begin position="659"/>
        <end position="676"/>
    </location>
</feature>
<evidence type="ECO:0000256" key="2">
    <source>
        <dbReference type="SAM" id="MobiDB-lite"/>
    </source>
</evidence>
<comment type="similarity">
    <text evidence="1">Belongs to the SAPAP family.</text>
</comment>
<gene>
    <name evidence="3" type="primary">dlgap1_0</name>
    <name evidence="3" type="ORF">g.56532</name>
</gene>
<accession>A0A146LJY6</accession>
<feature type="region of interest" description="Disordered" evidence="2">
    <location>
        <begin position="205"/>
        <end position="229"/>
    </location>
</feature>
<proteinExistence type="inferred from homology"/>
<feature type="region of interest" description="Disordered" evidence="2">
    <location>
        <begin position="464"/>
        <end position="483"/>
    </location>
</feature>
<dbReference type="InterPro" id="IPR005026">
    <property type="entry name" value="SAPAP"/>
</dbReference>
<dbReference type="AlphaFoldDB" id="A0A146LJY6"/>
<evidence type="ECO:0000256" key="1">
    <source>
        <dbReference type="ARBA" id="ARBA00008839"/>
    </source>
</evidence>
<name>A0A146LJY6_LYGHE</name>
<reference evidence="3" key="1">
    <citation type="journal article" date="2016" name="Gigascience">
        <title>De novo construction of an expanded transcriptome assembly for the western tarnished plant bug, Lygus hesperus.</title>
        <authorList>
            <person name="Tassone E.E."/>
            <person name="Geib S.M."/>
            <person name="Hall B."/>
            <person name="Fabrick J.A."/>
            <person name="Brent C.S."/>
            <person name="Hull J.J."/>
        </authorList>
    </citation>
    <scope>NUCLEOTIDE SEQUENCE</scope>
</reference>
<organism evidence="3">
    <name type="scientific">Lygus hesperus</name>
    <name type="common">Western plant bug</name>
    <dbReference type="NCBI Taxonomy" id="30085"/>
    <lineage>
        <taxon>Eukaryota</taxon>
        <taxon>Metazoa</taxon>
        <taxon>Ecdysozoa</taxon>
        <taxon>Arthropoda</taxon>
        <taxon>Hexapoda</taxon>
        <taxon>Insecta</taxon>
        <taxon>Pterygota</taxon>
        <taxon>Neoptera</taxon>
        <taxon>Paraneoptera</taxon>
        <taxon>Hemiptera</taxon>
        <taxon>Heteroptera</taxon>
        <taxon>Panheteroptera</taxon>
        <taxon>Cimicomorpha</taxon>
        <taxon>Miridae</taxon>
        <taxon>Mirini</taxon>
        <taxon>Lygus</taxon>
    </lineage>
</organism>
<feature type="compositionally biased region" description="Basic and acidic residues" evidence="2">
    <location>
        <begin position="464"/>
        <end position="476"/>
    </location>
</feature>
<sequence length="676" mass="75520">EEEAEAVDEEQLFVNVEKQEGLDEAEESVASLASAIALLDTTLASFDHADGEEGKVVEGATHSEKDNTEEFERGFITSITRDGADFMHPASEDLSKRAERRTSTSEALKPLKDIVVVLEEKLFKLETSIKEIRQDLEDKRNPYDRLSRPRYRRSRSVKRSTMADRPRFNPFVRSRHTGTSPYRSNFNMQTYSDFTQNRFAPRYLELPSNSNSTESMSSQTSASRSGRPRFGAITNQIQNGLVGGRKMGAIPKQPIPKMTKRNKENRPEDLNLVAGDRNKLKTVRGRQNIIIYDKLPEPPNGPSFHRDRLQAETCRLMDLAQEWATIRASMVDLPDWIGGEIDAAVCGIRLMVSSKFEQFRELIEECATRFRVPSCIPVPGTKKNRPNQPAKPAVLPEDLDGFWEMMNVQVEAINKKIIDLQALRENNWEPVDVVQPIRIKPAPSNAKNVKKPVGKSNFREFLRQQKEGRSESKRDATSVQSVGRDDLIGQGAVAIVVVTPPHPPRDRQVTFVTPEASEFATPPHTEATPMPTTPMWEPEADADLTGRSIELGFNDEIVSSTPAVVNDSGCETLNGTKFAPFDFSGVDDLPIPRTPSRSRLSISRRDTLMTPRAAQNLMKARNSRRSSIGIIMQTSIMGRVMSAWEGEEEFVPSCQSPISEASTCPSSPSSEASPHP</sequence>
<evidence type="ECO:0000313" key="3">
    <source>
        <dbReference type="EMBL" id="JAQ08341.1"/>
    </source>
</evidence>
<feature type="region of interest" description="Disordered" evidence="2">
    <location>
        <begin position="244"/>
        <end position="263"/>
    </location>
</feature>
<dbReference type="PANTHER" id="PTHR12353:SF1">
    <property type="entry name" value="DISKS LARGE-ASSOCIATED PROTEIN 5"/>
    <property type="match status" value="1"/>
</dbReference>
<dbReference type="GO" id="GO:0023052">
    <property type="term" value="P:signaling"/>
    <property type="evidence" value="ECO:0007669"/>
    <property type="project" value="InterPro"/>
</dbReference>
<dbReference type="Pfam" id="PF03359">
    <property type="entry name" value="GKAP"/>
    <property type="match status" value="1"/>
</dbReference>
<dbReference type="PANTHER" id="PTHR12353">
    <property type="entry name" value="DISKS LARGE-ASSOCIATED PROTEIN DAP SAP90/PSD-95-ASSOCIATED PROTEIN"/>
    <property type="match status" value="1"/>
</dbReference>
<feature type="region of interest" description="Disordered" evidence="2">
    <location>
        <begin position="651"/>
        <end position="676"/>
    </location>
</feature>
<dbReference type="EMBL" id="GDHC01010288">
    <property type="protein sequence ID" value="JAQ08341.1"/>
    <property type="molecule type" value="Transcribed_RNA"/>
</dbReference>
<protein>
    <submittedName>
        <fullName evidence="3">Disks large-associated protein 1</fullName>
    </submittedName>
</protein>